<evidence type="ECO:0000256" key="2">
    <source>
        <dbReference type="ARBA" id="ARBA00022574"/>
    </source>
</evidence>
<dbReference type="PANTHER" id="PTHR10253">
    <property type="entry name" value="POLYCOMB PROTEIN"/>
    <property type="match status" value="1"/>
</dbReference>
<dbReference type="SUPFAM" id="SSF50978">
    <property type="entry name" value="WD40 repeat-like"/>
    <property type="match status" value="1"/>
</dbReference>
<dbReference type="InterPro" id="IPR036322">
    <property type="entry name" value="WD40_repeat_dom_sf"/>
</dbReference>
<keyword evidence="5" id="KW-0804">Transcription</keyword>
<evidence type="ECO:0000256" key="3">
    <source>
        <dbReference type="ARBA" id="ARBA00022737"/>
    </source>
</evidence>
<evidence type="ECO:0000313" key="8">
    <source>
        <dbReference type="EMBL" id="ORX82304.1"/>
    </source>
</evidence>
<feature type="compositionally biased region" description="Acidic residues" evidence="7">
    <location>
        <begin position="94"/>
        <end position="107"/>
    </location>
</feature>
<keyword evidence="4" id="KW-0805">Transcription regulation</keyword>
<dbReference type="Pfam" id="PF00400">
    <property type="entry name" value="WD40"/>
    <property type="match status" value="1"/>
</dbReference>
<reference evidence="8 9" key="2">
    <citation type="submission" date="2016-08" db="EMBL/GenBank/DDBJ databases">
        <title>Pervasive Adenine N6-methylation of Active Genes in Fungi.</title>
        <authorList>
            <consortium name="DOE Joint Genome Institute"/>
            <person name="Mondo S.J."/>
            <person name="Dannebaum R.O."/>
            <person name="Kuo R.C."/>
            <person name="Labutti K."/>
            <person name="Haridas S."/>
            <person name="Kuo A."/>
            <person name="Salamov A."/>
            <person name="Ahrendt S.R."/>
            <person name="Lipzen A."/>
            <person name="Sullivan W."/>
            <person name="Andreopoulos W.B."/>
            <person name="Clum A."/>
            <person name="Lindquist E."/>
            <person name="Daum C."/>
            <person name="Ramamoorthy G.K."/>
            <person name="Gryganskyi A."/>
            <person name="Culley D."/>
            <person name="Magnuson J.K."/>
            <person name="James T.Y."/>
            <person name="O'Malley M.A."/>
            <person name="Stajich J.E."/>
            <person name="Spatafora J.W."/>
            <person name="Visel A."/>
            <person name="Grigoriev I.V."/>
        </authorList>
    </citation>
    <scope>NUCLEOTIDE SEQUENCE [LARGE SCALE GENOMIC DNA]</scope>
    <source>
        <strain evidence="8 9">S4</strain>
    </source>
</reference>
<evidence type="ECO:0000313" key="9">
    <source>
        <dbReference type="Proteomes" id="UP000193944"/>
    </source>
</evidence>
<name>A0A1Y1XAC6_9FUNG</name>
<keyword evidence="9" id="KW-1185">Reference proteome</keyword>
<organism evidence="8 9">
    <name type="scientific">Anaeromyces robustus</name>
    <dbReference type="NCBI Taxonomy" id="1754192"/>
    <lineage>
        <taxon>Eukaryota</taxon>
        <taxon>Fungi</taxon>
        <taxon>Fungi incertae sedis</taxon>
        <taxon>Chytridiomycota</taxon>
        <taxon>Chytridiomycota incertae sedis</taxon>
        <taxon>Neocallimastigomycetes</taxon>
        <taxon>Neocallimastigales</taxon>
        <taxon>Neocallimastigaceae</taxon>
        <taxon>Anaeromyces</taxon>
    </lineage>
</organism>
<comment type="caution">
    <text evidence="8">The sequence shown here is derived from an EMBL/GenBank/DDBJ whole genome shotgun (WGS) entry which is preliminary data.</text>
</comment>
<dbReference type="PROSITE" id="PS50294">
    <property type="entry name" value="WD_REPEATS_REGION"/>
    <property type="match status" value="1"/>
</dbReference>
<sequence>METENSSTNNSIINNLNGSPKKRQHEDTEMTDNTESENLTSEQNEIETSEQSTLNSESNIKRPRTEFNNSDSDFENKENKENKENNSDKKDENDKEEEEKEEEINEAELEKDHNYCLNRLYLKRLVRENHASPIRQIVMNHQPLPGSEFDASNIVATVAKAGITVYDNEHCGNHFDIMAHFILNGQGYLPGPNGKVPTVEGQMNTMCWINKIDDAIIATAGVDKDIHILSLAYTKEIALLPGHQDAVDDLLSYTLNNNIIISCSRDGTVRIWDIYKEKCLCIYKSKEILTVMTLSVKGDKIFVGTEAGYVIECIIPEWIYNKETYDEEIKSDDFPRVYESDSKYQITRNSKDKIHSTVIDSIGIINDNILSKDINGHIYLWNLETNEILKEYKHHNLLRQNRCRFGISSDNALLCVGTAFGTVLIFDLINGKVISEIGHKRSSEPVKCSIFTRNCKSIIFGSENATIWRFDYVSKKQKKEWENWRHSHPELSKK</sequence>
<dbReference type="SMART" id="SM00320">
    <property type="entry name" value="WD40"/>
    <property type="match status" value="2"/>
</dbReference>
<proteinExistence type="inferred from homology"/>
<dbReference type="PROSITE" id="PS00678">
    <property type="entry name" value="WD_REPEATS_1"/>
    <property type="match status" value="1"/>
</dbReference>
<dbReference type="InterPro" id="IPR015943">
    <property type="entry name" value="WD40/YVTN_repeat-like_dom_sf"/>
</dbReference>
<feature type="repeat" description="WD" evidence="6">
    <location>
        <begin position="240"/>
        <end position="274"/>
    </location>
</feature>
<dbReference type="EMBL" id="MCFG01000098">
    <property type="protein sequence ID" value="ORX82304.1"/>
    <property type="molecule type" value="Genomic_DNA"/>
</dbReference>
<keyword evidence="2 6" id="KW-0853">WD repeat</keyword>
<feature type="compositionally biased region" description="Polar residues" evidence="7">
    <location>
        <begin position="49"/>
        <end position="58"/>
    </location>
</feature>
<accession>A0A1Y1XAC6</accession>
<evidence type="ECO:0000256" key="1">
    <source>
        <dbReference type="ARBA" id="ARBA00008075"/>
    </source>
</evidence>
<feature type="compositionally biased region" description="Low complexity" evidence="7">
    <location>
        <begin position="1"/>
        <end position="15"/>
    </location>
</feature>
<evidence type="ECO:0000256" key="7">
    <source>
        <dbReference type="SAM" id="MobiDB-lite"/>
    </source>
</evidence>
<evidence type="ECO:0000256" key="5">
    <source>
        <dbReference type="ARBA" id="ARBA00023163"/>
    </source>
</evidence>
<keyword evidence="3" id="KW-0677">Repeat</keyword>
<feature type="region of interest" description="Disordered" evidence="7">
    <location>
        <begin position="1"/>
        <end position="107"/>
    </location>
</feature>
<feature type="compositionally biased region" description="Basic and acidic residues" evidence="7">
    <location>
        <begin position="74"/>
        <end position="93"/>
    </location>
</feature>
<comment type="similarity">
    <text evidence="1">Belongs to the WD repeat ESC family.</text>
</comment>
<evidence type="ECO:0000256" key="4">
    <source>
        <dbReference type="ARBA" id="ARBA00023015"/>
    </source>
</evidence>
<dbReference type="InterPro" id="IPR051243">
    <property type="entry name" value="PcG_WD-repeat"/>
</dbReference>
<dbReference type="STRING" id="1754192.A0A1Y1XAC6"/>
<dbReference type="Gene3D" id="2.130.10.10">
    <property type="entry name" value="YVTN repeat-like/Quinoprotein amine dehydrogenase"/>
    <property type="match status" value="1"/>
</dbReference>
<protein>
    <submittedName>
        <fullName evidence="8">WD40 repeat-like protein</fullName>
    </submittedName>
</protein>
<evidence type="ECO:0000256" key="6">
    <source>
        <dbReference type="PROSITE-ProRule" id="PRU00221"/>
    </source>
</evidence>
<dbReference type="AlphaFoldDB" id="A0A1Y1XAC6"/>
<dbReference type="PROSITE" id="PS50082">
    <property type="entry name" value="WD_REPEATS_2"/>
    <property type="match status" value="1"/>
</dbReference>
<dbReference type="InterPro" id="IPR001680">
    <property type="entry name" value="WD40_rpt"/>
</dbReference>
<dbReference type="Proteomes" id="UP000193944">
    <property type="component" value="Unassembled WGS sequence"/>
</dbReference>
<dbReference type="OrthoDB" id="7318948at2759"/>
<gene>
    <name evidence="8" type="ORF">BCR32DRAFT_292749</name>
</gene>
<reference evidence="8 9" key="1">
    <citation type="submission" date="2016-08" db="EMBL/GenBank/DDBJ databases">
        <title>A Parts List for Fungal Cellulosomes Revealed by Comparative Genomics.</title>
        <authorList>
            <consortium name="DOE Joint Genome Institute"/>
            <person name="Haitjema C.H."/>
            <person name="Gilmore S.P."/>
            <person name="Henske J.K."/>
            <person name="Solomon K.V."/>
            <person name="De Groot R."/>
            <person name="Kuo A."/>
            <person name="Mondo S.J."/>
            <person name="Salamov A.A."/>
            <person name="Labutti K."/>
            <person name="Zhao Z."/>
            <person name="Chiniquy J."/>
            <person name="Barry K."/>
            <person name="Brewer H.M."/>
            <person name="Purvine S.O."/>
            <person name="Wright A.T."/>
            <person name="Boxma B."/>
            <person name="Van Alen T."/>
            <person name="Hackstein J.H."/>
            <person name="Baker S.E."/>
            <person name="Grigoriev I.V."/>
            <person name="O'Malley M.A."/>
        </authorList>
    </citation>
    <scope>NUCLEOTIDE SEQUENCE [LARGE SCALE GENOMIC DNA]</scope>
    <source>
        <strain evidence="8 9">S4</strain>
    </source>
</reference>
<dbReference type="InterPro" id="IPR019775">
    <property type="entry name" value="WD40_repeat_CS"/>
</dbReference>